<dbReference type="Proteomes" id="UP000297280">
    <property type="component" value="Unassembled WGS sequence"/>
</dbReference>
<protein>
    <submittedName>
        <fullName evidence="1">Uncharacterized protein</fullName>
    </submittedName>
</protein>
<keyword evidence="2" id="KW-1185">Reference proteome</keyword>
<organism evidence="1 2">
    <name type="scientific">Botrytis porri</name>
    <dbReference type="NCBI Taxonomy" id="87229"/>
    <lineage>
        <taxon>Eukaryota</taxon>
        <taxon>Fungi</taxon>
        <taxon>Dikarya</taxon>
        <taxon>Ascomycota</taxon>
        <taxon>Pezizomycotina</taxon>
        <taxon>Leotiomycetes</taxon>
        <taxon>Helotiales</taxon>
        <taxon>Sclerotiniaceae</taxon>
        <taxon>Botrytis</taxon>
    </lineage>
</organism>
<dbReference type="EMBL" id="PQXO01002068">
    <property type="protein sequence ID" value="TGO78630.1"/>
    <property type="molecule type" value="Genomic_DNA"/>
</dbReference>
<gene>
    <name evidence="1" type="ORF">BPOR_2078g00010</name>
</gene>
<sequence length="263" mass="29394">MGFKAADVADKVKTIQYVATTTLVENEIAIEEIKVEQAAKDLTTPEKHAVTLALAPELAGIEKAAAAKKAALEELIAAGIIGSLIEDEPRMVLNPYYKGSDYDPDEVRVKLRWVMRLLNQLSALDVSREDWAKENGDGILSDEDKFGSAWNTSKTILMIHISDRRYFGPTGVDTEYPILIAKTKEEFEEYFKRSLLAGTEHECDDKSMLELEEFALRLPPEEALAMKNAPDSDEESEGDVMADLEDEHDNIFRIGEKVNDRGK</sequence>
<dbReference type="AlphaFoldDB" id="A0A4Z1K3R0"/>
<name>A0A4Z1K3R0_9HELO</name>
<proteinExistence type="predicted"/>
<reference evidence="1 2" key="1">
    <citation type="submission" date="2017-12" db="EMBL/GenBank/DDBJ databases">
        <title>Comparative genomics of Botrytis spp.</title>
        <authorList>
            <person name="Valero-Jimenez C.A."/>
            <person name="Tapia P."/>
            <person name="Veloso J."/>
            <person name="Silva-Moreno E."/>
            <person name="Staats M."/>
            <person name="Valdes J.H."/>
            <person name="Van Kan J.A.L."/>
        </authorList>
    </citation>
    <scope>NUCLEOTIDE SEQUENCE [LARGE SCALE GENOMIC DNA]</scope>
    <source>
        <strain evidence="1 2">MUCL3349</strain>
    </source>
</reference>
<accession>A0A4Z1K3R0</accession>
<evidence type="ECO:0000313" key="1">
    <source>
        <dbReference type="EMBL" id="TGO78630.1"/>
    </source>
</evidence>
<evidence type="ECO:0000313" key="2">
    <source>
        <dbReference type="Proteomes" id="UP000297280"/>
    </source>
</evidence>
<comment type="caution">
    <text evidence="1">The sequence shown here is derived from an EMBL/GenBank/DDBJ whole genome shotgun (WGS) entry which is preliminary data.</text>
</comment>